<keyword evidence="2" id="KW-1185">Reference proteome</keyword>
<evidence type="ECO:0000313" key="2">
    <source>
        <dbReference type="Proteomes" id="UP001566132"/>
    </source>
</evidence>
<evidence type="ECO:0000313" key="1">
    <source>
        <dbReference type="EMBL" id="KAL1513410.1"/>
    </source>
</evidence>
<dbReference type="Proteomes" id="UP001566132">
    <property type="component" value="Unassembled WGS sequence"/>
</dbReference>
<comment type="caution">
    <text evidence="1">The sequence shown here is derived from an EMBL/GenBank/DDBJ whole genome shotgun (WGS) entry which is preliminary data.</text>
</comment>
<accession>A0ABD1F9S9</accession>
<gene>
    <name evidence="1" type="ORF">ABEB36_002829</name>
</gene>
<protein>
    <submittedName>
        <fullName evidence="1">Uncharacterized protein</fullName>
    </submittedName>
</protein>
<organism evidence="1 2">
    <name type="scientific">Hypothenemus hampei</name>
    <name type="common">Coffee berry borer</name>
    <dbReference type="NCBI Taxonomy" id="57062"/>
    <lineage>
        <taxon>Eukaryota</taxon>
        <taxon>Metazoa</taxon>
        <taxon>Ecdysozoa</taxon>
        <taxon>Arthropoda</taxon>
        <taxon>Hexapoda</taxon>
        <taxon>Insecta</taxon>
        <taxon>Pterygota</taxon>
        <taxon>Neoptera</taxon>
        <taxon>Endopterygota</taxon>
        <taxon>Coleoptera</taxon>
        <taxon>Polyphaga</taxon>
        <taxon>Cucujiformia</taxon>
        <taxon>Curculionidae</taxon>
        <taxon>Scolytinae</taxon>
        <taxon>Hypothenemus</taxon>
    </lineage>
</organism>
<dbReference type="AlphaFoldDB" id="A0ABD1F9S9"/>
<sequence>MTVLFPLSSGKKCFFLDLVKAHPNYVKKHRPLEDVPVNNRIWHYHTDETLTHFASQIKQHLDKFARHWIGGVGFISWSPGSPDLIALAYHFQIDCQGDF</sequence>
<name>A0ABD1F9S9_HYPHA</name>
<proteinExistence type="predicted"/>
<reference evidence="1 2" key="1">
    <citation type="submission" date="2024-05" db="EMBL/GenBank/DDBJ databases">
        <title>Genetic variation in Jamaican populations of the coffee berry borer (Hypothenemus hampei).</title>
        <authorList>
            <person name="Errbii M."/>
            <person name="Myrie A."/>
        </authorList>
    </citation>
    <scope>NUCLEOTIDE SEQUENCE [LARGE SCALE GENOMIC DNA]</scope>
    <source>
        <strain evidence="1">JA-Hopewell-2020-01-JO</strain>
        <tissue evidence="1">Whole body</tissue>
    </source>
</reference>
<dbReference type="EMBL" id="JBDJPC010000002">
    <property type="protein sequence ID" value="KAL1513410.1"/>
    <property type="molecule type" value="Genomic_DNA"/>
</dbReference>